<dbReference type="OrthoDB" id="1894615at2"/>
<dbReference type="InterPro" id="IPR009061">
    <property type="entry name" value="DNA-bd_dom_put_sf"/>
</dbReference>
<keyword evidence="1" id="KW-0238">DNA-binding</keyword>
<dbReference type="SUPFAM" id="SSF46955">
    <property type="entry name" value="Putative DNA-binding domain"/>
    <property type="match status" value="1"/>
</dbReference>
<dbReference type="PRINTS" id="PR00040">
    <property type="entry name" value="HTHMERR"/>
</dbReference>
<dbReference type="Gene3D" id="6.10.250.360">
    <property type="match status" value="1"/>
</dbReference>
<dbReference type="GO" id="GO:0003700">
    <property type="term" value="F:DNA-binding transcription factor activity"/>
    <property type="evidence" value="ECO:0007669"/>
    <property type="project" value="InterPro"/>
</dbReference>
<dbReference type="Gene3D" id="1.10.1660.10">
    <property type="match status" value="1"/>
</dbReference>
<dbReference type="InterPro" id="IPR000551">
    <property type="entry name" value="MerR-type_HTH_dom"/>
</dbReference>
<name>A0A429XCW5_SIMTE</name>
<accession>A0A429XCW5</accession>
<dbReference type="PANTHER" id="PTHR30204">
    <property type="entry name" value="REDOX-CYCLING DRUG-SENSING TRANSCRIPTIONAL ACTIVATOR SOXR"/>
    <property type="match status" value="1"/>
</dbReference>
<dbReference type="PROSITE" id="PS50937">
    <property type="entry name" value="HTH_MERR_2"/>
    <property type="match status" value="1"/>
</dbReference>
<dbReference type="CDD" id="cd01106">
    <property type="entry name" value="HTH_TipAL-Mta"/>
    <property type="match status" value="1"/>
</dbReference>
<dbReference type="SMART" id="SM00422">
    <property type="entry name" value="HTH_MERR"/>
    <property type="match status" value="1"/>
</dbReference>
<proteinExistence type="predicted"/>
<evidence type="ECO:0000256" key="1">
    <source>
        <dbReference type="ARBA" id="ARBA00023125"/>
    </source>
</evidence>
<dbReference type="GO" id="GO:0003677">
    <property type="term" value="F:DNA binding"/>
    <property type="evidence" value="ECO:0007669"/>
    <property type="project" value="UniProtKB-KW"/>
</dbReference>
<evidence type="ECO:0000313" key="3">
    <source>
        <dbReference type="EMBL" id="RST61182.1"/>
    </source>
</evidence>
<organism evidence="3 4">
    <name type="scientific">Siminovitchia terrae</name>
    <name type="common">Bacillus terrae</name>
    <dbReference type="NCBI Taxonomy" id="1914933"/>
    <lineage>
        <taxon>Bacteria</taxon>
        <taxon>Bacillati</taxon>
        <taxon>Bacillota</taxon>
        <taxon>Bacilli</taxon>
        <taxon>Bacillales</taxon>
        <taxon>Bacillaceae</taxon>
        <taxon>Siminovitchia</taxon>
    </lineage>
</organism>
<protein>
    <submittedName>
        <fullName evidence="3">MerR family transcriptional regulator</fullName>
    </submittedName>
</protein>
<dbReference type="EMBL" id="QYTW02000002">
    <property type="protein sequence ID" value="RST61182.1"/>
    <property type="molecule type" value="Genomic_DNA"/>
</dbReference>
<dbReference type="RefSeq" id="WP_120114630.1">
    <property type="nucleotide sequence ID" value="NZ_QYTW02000002.1"/>
</dbReference>
<dbReference type="InterPro" id="IPR047057">
    <property type="entry name" value="MerR_fam"/>
</dbReference>
<comment type="caution">
    <text evidence="3">The sequence shown here is derived from an EMBL/GenBank/DDBJ whole genome shotgun (WGS) entry which is preliminary data.</text>
</comment>
<gene>
    <name evidence="3" type="ORF">D5F11_003795</name>
</gene>
<dbReference type="Proteomes" id="UP000287296">
    <property type="component" value="Unassembled WGS sequence"/>
</dbReference>
<evidence type="ECO:0000259" key="2">
    <source>
        <dbReference type="PROSITE" id="PS50937"/>
    </source>
</evidence>
<dbReference type="Pfam" id="PF13411">
    <property type="entry name" value="MerR_1"/>
    <property type="match status" value="1"/>
</dbReference>
<dbReference type="PANTHER" id="PTHR30204:SF96">
    <property type="entry name" value="CHROMOSOME-ANCHORING PROTEIN RACA"/>
    <property type="match status" value="1"/>
</dbReference>
<reference evidence="3 4" key="1">
    <citation type="submission" date="2018-12" db="EMBL/GenBank/DDBJ databases">
        <authorList>
            <person name="Sun L."/>
            <person name="Chen Z."/>
        </authorList>
    </citation>
    <scope>NUCLEOTIDE SEQUENCE [LARGE SCALE GENOMIC DNA]</scope>
    <source>
        <strain evidence="3 4">LMG 29736</strain>
    </source>
</reference>
<sequence length="244" mass="28404">MSNNMFTIGQLAKQTGVTIRTLRYYDKIGLLIPTDYKDGGHRLYSPDDLLRLQQIQSLKFIGFSLKDIADLLESHDVEEQQLIHSIAFKKRELIAEQERIHQTIDQLDHMKTIISGSEKIDVKLFCFIIHSILLEEENLNEYSQIKGSIHNFRSEERVNLDKEYFSLFMNLKKLVANETNPKSDEALKLTKHLVALSNQTLSMIETAEIKSMDQYDEPNILNPFTEEERTFLNNAFVYMSKLQE</sequence>
<dbReference type="PROSITE" id="PS00552">
    <property type="entry name" value="HTH_MERR_1"/>
    <property type="match status" value="1"/>
</dbReference>
<dbReference type="AlphaFoldDB" id="A0A429XCW5"/>
<evidence type="ECO:0000313" key="4">
    <source>
        <dbReference type="Proteomes" id="UP000287296"/>
    </source>
</evidence>
<feature type="domain" description="HTH merR-type" evidence="2">
    <location>
        <begin position="5"/>
        <end position="74"/>
    </location>
</feature>